<gene>
    <name evidence="1" type="ORF">UFOVP540_11</name>
</gene>
<organism evidence="1">
    <name type="scientific">uncultured Caudovirales phage</name>
    <dbReference type="NCBI Taxonomy" id="2100421"/>
    <lineage>
        <taxon>Viruses</taxon>
        <taxon>Duplodnaviria</taxon>
        <taxon>Heunggongvirae</taxon>
        <taxon>Uroviricota</taxon>
        <taxon>Caudoviricetes</taxon>
        <taxon>Peduoviridae</taxon>
        <taxon>Maltschvirus</taxon>
        <taxon>Maltschvirus maltsch</taxon>
    </lineage>
</organism>
<proteinExistence type="predicted"/>
<dbReference type="EMBL" id="LR796515">
    <property type="protein sequence ID" value="CAB4149364.1"/>
    <property type="molecule type" value="Genomic_DNA"/>
</dbReference>
<name>A0A6J5MRC2_9CAUD</name>
<evidence type="ECO:0000313" key="1">
    <source>
        <dbReference type="EMBL" id="CAB4149364.1"/>
    </source>
</evidence>
<protein>
    <submittedName>
        <fullName evidence="1">Uncharacterized protein</fullName>
    </submittedName>
</protein>
<accession>A0A6J5MRC2</accession>
<sequence>MAQLKITFTDGKVVQGEITPLIEYVFEQHYKMGFHKAFREEEMQTQVYFLSHEVCKRLGEPVDARLETFIGTLKSVEVLDSDPLA</sequence>
<reference evidence="1" key="1">
    <citation type="submission" date="2020-04" db="EMBL/GenBank/DDBJ databases">
        <authorList>
            <person name="Chiriac C."/>
            <person name="Salcher M."/>
            <person name="Ghai R."/>
            <person name="Kavagutti S V."/>
        </authorList>
    </citation>
    <scope>NUCLEOTIDE SEQUENCE</scope>
</reference>